<protein>
    <recommendedName>
        <fullName evidence="2">JAB domain-containing protein</fullName>
    </recommendedName>
</protein>
<dbReference type="AlphaFoldDB" id="A0A382Y0I4"/>
<evidence type="ECO:0008006" key="2">
    <source>
        <dbReference type="Google" id="ProtNLM"/>
    </source>
</evidence>
<accession>A0A382Y0I4</accession>
<sequence>TAFDIAREVQVIIDANDKLFISVGSPGFVSFEGQEDQLPGMKLPLKEWIHTHPFGSAYFSETDLRTIGMWERYLEKATVLGDKEEMTIFFRVGPDGEHFQEYSQFNWIDDGSEEE</sequence>
<dbReference type="Gene3D" id="3.40.140.10">
    <property type="entry name" value="Cytidine Deaminase, domain 2"/>
    <property type="match status" value="1"/>
</dbReference>
<feature type="non-terminal residue" evidence="1">
    <location>
        <position position="1"/>
    </location>
</feature>
<gene>
    <name evidence="1" type="ORF">METZ01_LOCUS429731</name>
</gene>
<evidence type="ECO:0000313" key="1">
    <source>
        <dbReference type="EMBL" id="SVD76877.1"/>
    </source>
</evidence>
<organism evidence="1">
    <name type="scientific">marine metagenome</name>
    <dbReference type="NCBI Taxonomy" id="408172"/>
    <lineage>
        <taxon>unclassified sequences</taxon>
        <taxon>metagenomes</taxon>
        <taxon>ecological metagenomes</taxon>
    </lineage>
</organism>
<proteinExistence type="predicted"/>
<reference evidence="1" key="1">
    <citation type="submission" date="2018-05" db="EMBL/GenBank/DDBJ databases">
        <authorList>
            <person name="Lanie J.A."/>
            <person name="Ng W.-L."/>
            <person name="Kazmierczak K.M."/>
            <person name="Andrzejewski T.M."/>
            <person name="Davidsen T.M."/>
            <person name="Wayne K.J."/>
            <person name="Tettelin H."/>
            <person name="Glass J.I."/>
            <person name="Rusch D."/>
            <person name="Podicherti R."/>
            <person name="Tsui H.-C.T."/>
            <person name="Winkler M.E."/>
        </authorList>
    </citation>
    <scope>NUCLEOTIDE SEQUENCE</scope>
</reference>
<dbReference type="SUPFAM" id="SSF102712">
    <property type="entry name" value="JAB1/MPN domain"/>
    <property type="match status" value="1"/>
</dbReference>
<name>A0A382Y0I4_9ZZZZ</name>
<dbReference type="EMBL" id="UINC01172017">
    <property type="protein sequence ID" value="SVD76877.1"/>
    <property type="molecule type" value="Genomic_DNA"/>
</dbReference>